<gene>
    <name evidence="1" type="ORF">MA04_01806</name>
</gene>
<evidence type="ECO:0008006" key="3">
    <source>
        <dbReference type="Google" id="ProtNLM"/>
    </source>
</evidence>
<dbReference type="Pfam" id="PF15723">
    <property type="entry name" value="MqsR_toxin"/>
    <property type="match status" value="1"/>
</dbReference>
<dbReference type="Proteomes" id="UP001064106">
    <property type="component" value="Unassembled WGS sequence"/>
</dbReference>
<dbReference type="InterPro" id="IPR031451">
    <property type="entry name" value="MqsR_toxin"/>
</dbReference>
<name>A0ABT2QY99_9GAMM</name>
<dbReference type="InterPro" id="IPR038493">
    <property type="entry name" value="MqsR_sf"/>
</dbReference>
<evidence type="ECO:0000313" key="2">
    <source>
        <dbReference type="Proteomes" id="UP001064106"/>
    </source>
</evidence>
<organism evidence="1 2">
    <name type="scientific">Alloalcanivorax balearicus MACL04</name>
    <dbReference type="NCBI Taxonomy" id="1177182"/>
    <lineage>
        <taxon>Bacteria</taxon>
        <taxon>Pseudomonadati</taxon>
        <taxon>Pseudomonadota</taxon>
        <taxon>Gammaproteobacteria</taxon>
        <taxon>Oceanospirillales</taxon>
        <taxon>Alcanivoracaceae</taxon>
        <taxon>Alloalcanivorax</taxon>
    </lineage>
</organism>
<comment type="caution">
    <text evidence="1">The sequence shown here is derived from an EMBL/GenBank/DDBJ whole genome shotgun (WGS) entry which is preliminary data.</text>
</comment>
<keyword evidence="2" id="KW-1185">Reference proteome</keyword>
<reference evidence="1" key="1">
    <citation type="submission" date="2012-09" db="EMBL/GenBank/DDBJ databases">
        <title>Genome Sequence of alkane-degrading Bacterium Alcanivorax balearicus MACL04.</title>
        <authorList>
            <person name="Lai Q."/>
            <person name="Shao Z."/>
        </authorList>
    </citation>
    <scope>NUCLEOTIDE SEQUENCE</scope>
    <source>
        <strain evidence="1">MACL04</strain>
    </source>
</reference>
<protein>
    <recommendedName>
        <fullName evidence="3">Type II toxin-antitoxin system MqsR family toxin</fullName>
    </recommendedName>
</protein>
<evidence type="ECO:0000313" key="1">
    <source>
        <dbReference type="EMBL" id="MCU5782506.1"/>
    </source>
</evidence>
<dbReference type="EMBL" id="ARXS01000008">
    <property type="protein sequence ID" value="MCU5782506.1"/>
    <property type="molecule type" value="Genomic_DNA"/>
</dbReference>
<proteinExistence type="predicted"/>
<dbReference type="Gene3D" id="3.30.2310.40">
    <property type="match status" value="1"/>
</dbReference>
<accession>A0ABT2QY99</accession>
<sequence length="142" mass="16512">MVDICPVFWIGYEVTTSLELIEKVTIMVDPGSGDEQTKQIPAYALERIRELARGSKVIYASHRVELDIVDNLCMSQEEVCRCLASLESSHFRHSKLYPNQRKWMDVYCPTWAVNGQVHDLYIKLMLSRNVMTVTLCSFHWQR</sequence>